<evidence type="ECO:0008006" key="3">
    <source>
        <dbReference type="Google" id="ProtNLM"/>
    </source>
</evidence>
<gene>
    <name evidence="1" type="ORF">DDF84_006280</name>
</gene>
<dbReference type="AlphaFoldDB" id="A0A482IR98"/>
<organism evidence="1 2">
    <name type="scientific">Cupriavidus metallidurans</name>
    <dbReference type="NCBI Taxonomy" id="119219"/>
    <lineage>
        <taxon>Bacteria</taxon>
        <taxon>Pseudomonadati</taxon>
        <taxon>Pseudomonadota</taxon>
        <taxon>Betaproteobacteria</taxon>
        <taxon>Burkholderiales</taxon>
        <taxon>Burkholderiaceae</taxon>
        <taxon>Cupriavidus</taxon>
    </lineage>
</organism>
<dbReference type="EMBL" id="CP037900">
    <property type="protein sequence ID" value="QBP09390.1"/>
    <property type="molecule type" value="Genomic_DNA"/>
</dbReference>
<accession>A0A482IR98</accession>
<reference evidence="1 2" key="1">
    <citation type="submission" date="2019-03" db="EMBL/GenBank/DDBJ databases">
        <title>Comparative insights into the high quality Complete genome sequence of highly metal resistant Cupriavidus metallidurans strain BS1 isolated from a gold-copper mine.</title>
        <authorList>
            <person name="Mazhar H.S."/>
            <person name="Rensing C."/>
        </authorList>
    </citation>
    <scope>NUCLEOTIDE SEQUENCE [LARGE SCALE GENOMIC DNA]</scope>
    <source>
        <strain evidence="1 2">BS1</strain>
    </source>
</reference>
<dbReference type="RefSeq" id="WP_111733328.1">
    <property type="nucleotide sequence ID" value="NZ_CP037900.1"/>
</dbReference>
<proteinExistence type="predicted"/>
<dbReference type="OrthoDB" id="5196042at2"/>
<protein>
    <recommendedName>
        <fullName evidence="3">Ammonia monooxygenase</fullName>
    </recommendedName>
</protein>
<name>A0A482IR98_9BURK</name>
<dbReference type="Proteomes" id="UP000253772">
    <property type="component" value="Chromosome c1"/>
</dbReference>
<evidence type="ECO:0000313" key="2">
    <source>
        <dbReference type="Proteomes" id="UP000253772"/>
    </source>
</evidence>
<sequence length="126" mass="13927">MSKAKIVRDTEGRFYGIKWRCPGCDLADGYGVHILPVSWLPPGETEESSHNAGKPRWSFNGDFEKPVFGPSVLSSWNEWQGDDVPRKKHICHSFVGCNGAQPGQIVFLSDCTHALAGQTVELPELD</sequence>
<evidence type="ECO:0000313" key="1">
    <source>
        <dbReference type="EMBL" id="QBP09390.1"/>
    </source>
</evidence>